<organism evidence="1 2">
    <name type="scientific">Chitiniphilus shinanonensis</name>
    <dbReference type="NCBI Taxonomy" id="553088"/>
    <lineage>
        <taxon>Bacteria</taxon>
        <taxon>Pseudomonadati</taxon>
        <taxon>Pseudomonadota</taxon>
        <taxon>Betaproteobacteria</taxon>
        <taxon>Neisseriales</taxon>
        <taxon>Chitinibacteraceae</taxon>
        <taxon>Chitiniphilus</taxon>
    </lineage>
</organism>
<sequence length="760" mass="84169">MLISPPFLPTRQDNETESAWLDRAMREAADGMYPVGQNLCWHGGVHLEAPTVDRQPLPVRAIADGVVRCVRAAAPNQSSNPDHAQSYAGWTDNGVVVIEHNTEIGAAADNTPVAVRFYSIYQHLIDIPATVRPGQPIYRKAELGHAGYIDGQPGRIHFEIACDGENLQHLIGRNQGQVATDRDGRSDVVFGEIYARLPSGTPVYTLPEGHRLLDNSAAAQSQGPAPRAGAQRPPAQALAAATATTIDCYIGLRYAMGDGPAANRGDLTLTTYREDGSACGQRREANGEYNLYNRAKAISEAYPATGRPAPSAVYELLRFGRVINTANETLTPADVPHWREIIIPTADGTGTQSGWVNLNNRAEGQQVRLFSDADFPHWRGWQLFDDDLSAGDSRCDSDALKTLLDVDGDHHVTPDERRTRMQDVNVRSKLRHAICAMPSEWNAADLQARWSWLQQATEENPTPLVGENYDDFIAHAQALSFEAPQAFAATWRFHPRGFIEAFKKCGWLSREELVRIYPNSKYPIAALRTEGLGRTPETIRDTHRLHINRTTRKYSINTPVRLTHFLGQGAVESQFLSLMIEGSAAFSRNPAHASFRPETNGFYVPTNPNDYLYYLENVLGNVEAGDGPKFRGRGMKQLTGRENYAKYWVYRGWLAYDSYTTPWYNPTRLNRAPQIPNPQQLSISPFNAIDAGGWYWEAGAASNAYNSMNSVIVSMTINRASVREVARAINGVNRRTGDPNQLAERLNETLAVAVITMDAA</sequence>
<dbReference type="InterPro" id="IPR011055">
    <property type="entry name" value="Dup_hybrid_motif"/>
</dbReference>
<accession>A0ABQ6BV48</accession>
<reference evidence="2" key="1">
    <citation type="journal article" date="2019" name="Int. J. Syst. Evol. Microbiol.">
        <title>The Global Catalogue of Microorganisms (GCM) 10K type strain sequencing project: providing services to taxonomists for standard genome sequencing and annotation.</title>
        <authorList>
            <consortium name="The Broad Institute Genomics Platform"/>
            <consortium name="The Broad Institute Genome Sequencing Center for Infectious Disease"/>
            <person name="Wu L."/>
            <person name="Ma J."/>
        </authorList>
    </citation>
    <scope>NUCLEOTIDE SEQUENCE [LARGE SCALE GENOMIC DNA]</scope>
    <source>
        <strain evidence="2">NBRC 104970</strain>
    </source>
</reference>
<keyword evidence="1" id="KW-0808">Transferase</keyword>
<keyword evidence="1" id="KW-0418">Kinase</keyword>
<keyword evidence="2" id="KW-1185">Reference proteome</keyword>
<dbReference type="Proteomes" id="UP001156836">
    <property type="component" value="Unassembled WGS sequence"/>
</dbReference>
<dbReference type="Gene3D" id="2.70.70.10">
    <property type="entry name" value="Glucose Permease (Domain IIA)"/>
    <property type="match status" value="1"/>
</dbReference>
<dbReference type="InterPro" id="IPR023346">
    <property type="entry name" value="Lysozyme-like_dom_sf"/>
</dbReference>
<dbReference type="Gene3D" id="1.10.530.10">
    <property type="match status" value="1"/>
</dbReference>
<evidence type="ECO:0000313" key="1">
    <source>
        <dbReference type="EMBL" id="GLS05359.1"/>
    </source>
</evidence>
<dbReference type="SUPFAM" id="SSF53955">
    <property type="entry name" value="Lysozyme-like"/>
    <property type="match status" value="1"/>
</dbReference>
<dbReference type="RefSeq" id="WP_018749370.1">
    <property type="nucleotide sequence ID" value="NZ_BSOZ01000044.1"/>
</dbReference>
<dbReference type="GO" id="GO:0016301">
    <property type="term" value="F:kinase activity"/>
    <property type="evidence" value="ECO:0007669"/>
    <property type="project" value="UniProtKB-KW"/>
</dbReference>
<gene>
    <name evidence="1" type="ORF">GCM10007860_25110</name>
</gene>
<comment type="caution">
    <text evidence="1">The sequence shown here is derived from an EMBL/GenBank/DDBJ whole genome shotgun (WGS) entry which is preliminary data.</text>
</comment>
<protein>
    <submittedName>
        <fullName evidence="1">Hydroxyethylthiazole kinase</fullName>
    </submittedName>
</protein>
<evidence type="ECO:0000313" key="2">
    <source>
        <dbReference type="Proteomes" id="UP001156836"/>
    </source>
</evidence>
<dbReference type="CDD" id="cd12797">
    <property type="entry name" value="M23_peptidase"/>
    <property type="match status" value="1"/>
</dbReference>
<proteinExistence type="predicted"/>
<name>A0ABQ6BV48_9NEIS</name>
<dbReference type="EMBL" id="BSOZ01000044">
    <property type="protein sequence ID" value="GLS05359.1"/>
    <property type="molecule type" value="Genomic_DNA"/>
</dbReference>